<dbReference type="Pfam" id="PF01580">
    <property type="entry name" value="FtsK_SpoIIIE"/>
    <property type="match status" value="2"/>
</dbReference>
<reference evidence="7 8" key="1">
    <citation type="submission" date="2018-11" db="EMBL/GenBank/DDBJ databases">
        <title>Genome sequencing of Paenibacillus lentus DSM25539(T).</title>
        <authorList>
            <person name="Kook J.-K."/>
            <person name="Park S.-N."/>
            <person name="Lim Y.K."/>
        </authorList>
    </citation>
    <scope>NUCLEOTIDE SEQUENCE [LARGE SCALE GENOMIC DNA]</scope>
    <source>
        <strain evidence="7 8">DSM 25539</strain>
    </source>
</reference>
<feature type="domain" description="FtsK" evidence="6">
    <location>
        <begin position="1076"/>
        <end position="1262"/>
    </location>
</feature>
<dbReference type="SMART" id="SM00382">
    <property type="entry name" value="AAA"/>
    <property type="match status" value="3"/>
</dbReference>
<feature type="transmembrane region" description="Helical" evidence="5">
    <location>
        <begin position="64"/>
        <end position="87"/>
    </location>
</feature>
<feature type="binding site" evidence="4">
    <location>
        <begin position="471"/>
        <end position="478"/>
    </location>
    <ligand>
        <name>ATP</name>
        <dbReference type="ChEBI" id="CHEBI:30616"/>
    </ligand>
</feature>
<evidence type="ECO:0000256" key="1">
    <source>
        <dbReference type="ARBA" id="ARBA00022737"/>
    </source>
</evidence>
<keyword evidence="5" id="KW-0812">Transmembrane</keyword>
<dbReference type="GO" id="GO:0005524">
    <property type="term" value="F:ATP binding"/>
    <property type="evidence" value="ECO:0007669"/>
    <property type="project" value="UniProtKB-UniRule"/>
</dbReference>
<feature type="transmembrane region" description="Helical" evidence="5">
    <location>
        <begin position="37"/>
        <end position="58"/>
    </location>
</feature>
<dbReference type="InterPro" id="IPR027417">
    <property type="entry name" value="P-loop_NTPase"/>
</dbReference>
<dbReference type="PROSITE" id="PS50901">
    <property type="entry name" value="FTSK"/>
    <property type="match status" value="3"/>
</dbReference>
<dbReference type="PANTHER" id="PTHR22683:SF1">
    <property type="entry name" value="TYPE VII SECRETION SYSTEM PROTEIN ESSC"/>
    <property type="match status" value="1"/>
</dbReference>
<keyword evidence="5" id="KW-0472">Membrane</keyword>
<dbReference type="InterPro" id="IPR050206">
    <property type="entry name" value="FtsK/SpoIIIE/SftA"/>
</dbReference>
<dbReference type="PANTHER" id="PTHR22683">
    <property type="entry name" value="SPORULATION PROTEIN RELATED"/>
    <property type="match status" value="1"/>
</dbReference>
<dbReference type="GO" id="GO:0003677">
    <property type="term" value="F:DNA binding"/>
    <property type="evidence" value="ECO:0007669"/>
    <property type="project" value="InterPro"/>
</dbReference>
<dbReference type="RefSeq" id="WP_125084782.1">
    <property type="nucleotide sequence ID" value="NZ_CP034248.1"/>
</dbReference>
<dbReference type="Proteomes" id="UP000273145">
    <property type="component" value="Chromosome"/>
</dbReference>
<dbReference type="InterPro" id="IPR003593">
    <property type="entry name" value="AAA+_ATPase"/>
</dbReference>
<dbReference type="Gene3D" id="3.40.50.300">
    <property type="entry name" value="P-loop containing nucleotide triphosphate hydrolases"/>
    <property type="match status" value="3"/>
</dbReference>
<evidence type="ECO:0000313" key="7">
    <source>
        <dbReference type="EMBL" id="AZK48631.1"/>
    </source>
</evidence>
<name>A0A3Q8SE50_9BACL</name>
<protein>
    <submittedName>
        <fullName evidence="7">Type VII secretion protein EssC</fullName>
    </submittedName>
</protein>
<keyword evidence="2 4" id="KW-0547">Nucleotide-binding</keyword>
<sequence>MIKEKYVFSRQPRFLPEMPSGEIEIPNPPHAYEKPEISWFTLLAPPVVMLVITLLLALTHQSLFMMLSIAMTVTTLVVSLATAASQIKKYRKKKKEREQKYLQFIADTRSELTLAREQQIKAMNEMSPEPAACLQRIREIDHRLWERTPSSPDFLSLRLGVGSVPSALEIKYTKQAIIMESDPLIMEPQRLALEFERVQDVPVSINLMTSEICGIAGEEERTFAVVTQMLLQLVTHHGYDDVRVVVLAAEEGLEKWNWLRQLPHLWTDGFDARFLLCGKAIAHQVLGGLNEVLKERERKEVGGSPLPHFVFIIEDPSLLEEEPINKYLYNKCAALGVSSVYIAKNQAYLPMNCKQVIVLQGKNGELADRESGEKSTFIPDQIHMEQLEQAARLMAPLRIKNSSASFTLPTSLTLLDMLQTKTTAEVDLLSRWSRNKPFKGMSVPIGVKAGGSLFQLDMHETGHGPHGLVAGTTGSGKSELLQSIIISLAINYHPHDVVFVLIDYKGGGMADVFKGMPHLVGTITNLGGNQTSRALLSIKSELMRRQRVFSEYGVNNIDRYQKLYYSDNEDGRMPAIPHLIMIADEFAELKQDQPEFMKELVSTARVGRSLGVHLILATQKPAGVVDDQIWSNSKFKICLKVQDEADSKDVIKRPDAAMIKEPGRAYIQVGNDEIFELFQSAYSGADYDPDGEMLKSENRAKRIYEVSLHGRSEQIYPLEEEKIAPKEMPSQLKCMVEHIITFSEHRGVQALKGPWLPPLPDSVYLDDLFAPGSGLNSESGWAREEAILSAPIGLVDDPRGQLQEPLEIDFATEGNLFIYGSPGTGKTYLLRSLCMSLAYKYSPSDVHLYVMDFGGSSFKLFERLPHCGGVMTLEQESTIQQFVLFLFRVMEERKQLFEESQRDGFNDYRYHGGKLPAIVLIIDNYFALSETYEDIDEKMVTLAREGSKFGIYMVVTATNASLVRYKLSVNFKMAVALQLTDKGEYANIVGRTEGLEPAKVPGRGLVSGKPPLEFQTAMPEFRARNMEEMIQDFEHFVRENLVEPATPIPIMPSKIDMQEINREGEKLAIGLGDHDLMPVYVDLTATPFIMIAGDAMTGKSTQLVSWISMLDEKLGSDRLDVYALDSSSMGIYEMMKLPCVTDLSQIEDMYDFIDGIKQELDDRRAKFLATRQDNGDLNAMVRSWKQIIFVIDNLSELTNGDQYSLKELIERIIKQERNMKVAVIAADQTSELANNWDSLGKVLREEQTGLLFGSIKDQNLFNIRFPYGSQEKEMELGDGYFIVKNKFTGLRTATFLHQNEKVMI</sequence>
<proteinExistence type="predicted"/>
<evidence type="ECO:0000313" key="8">
    <source>
        <dbReference type="Proteomes" id="UP000273145"/>
    </source>
</evidence>
<keyword evidence="1" id="KW-0677">Repeat</keyword>
<evidence type="ECO:0000256" key="3">
    <source>
        <dbReference type="ARBA" id="ARBA00022840"/>
    </source>
</evidence>
<evidence type="ECO:0000256" key="2">
    <source>
        <dbReference type="ARBA" id="ARBA00022741"/>
    </source>
</evidence>
<dbReference type="InterPro" id="IPR023839">
    <property type="entry name" value="Firmicutes_EssC_C"/>
</dbReference>
<accession>A0A3Q8SE50</accession>
<dbReference type="CDD" id="cd01127">
    <property type="entry name" value="TrwB_TraG_TraD_VirD4"/>
    <property type="match status" value="1"/>
</dbReference>
<evidence type="ECO:0000256" key="5">
    <source>
        <dbReference type="SAM" id="Phobius"/>
    </source>
</evidence>
<organism evidence="7 8">
    <name type="scientific">Paenibacillus lentus</name>
    <dbReference type="NCBI Taxonomy" id="1338368"/>
    <lineage>
        <taxon>Bacteria</taxon>
        <taxon>Bacillati</taxon>
        <taxon>Bacillota</taxon>
        <taxon>Bacilli</taxon>
        <taxon>Bacillales</taxon>
        <taxon>Paenibacillaceae</taxon>
        <taxon>Paenibacillus</taxon>
    </lineage>
</organism>
<feature type="domain" description="FtsK" evidence="6">
    <location>
        <begin position="451"/>
        <end position="648"/>
    </location>
</feature>
<keyword evidence="8" id="KW-1185">Reference proteome</keyword>
<feature type="domain" description="FtsK" evidence="6">
    <location>
        <begin position="803"/>
        <end position="986"/>
    </location>
</feature>
<dbReference type="NCBIfam" id="TIGR03928">
    <property type="entry name" value="T7_EssCb_Firm"/>
    <property type="match status" value="1"/>
</dbReference>
<evidence type="ECO:0000256" key="4">
    <source>
        <dbReference type="PROSITE-ProRule" id="PRU00289"/>
    </source>
</evidence>
<dbReference type="SUPFAM" id="SSF52540">
    <property type="entry name" value="P-loop containing nucleoside triphosphate hydrolases"/>
    <property type="match status" value="3"/>
</dbReference>
<dbReference type="KEGG" id="plen:EIM92_22635"/>
<gene>
    <name evidence="7" type="primary">essC</name>
    <name evidence="7" type="ORF">EIM92_22635</name>
</gene>
<dbReference type="InterPro" id="IPR002543">
    <property type="entry name" value="FtsK_dom"/>
</dbReference>
<dbReference type="OrthoDB" id="9807790at2"/>
<dbReference type="EMBL" id="CP034248">
    <property type="protein sequence ID" value="AZK48631.1"/>
    <property type="molecule type" value="Genomic_DNA"/>
</dbReference>
<feature type="binding site" evidence="4">
    <location>
        <begin position="820"/>
        <end position="827"/>
    </location>
    <ligand>
        <name>ATP</name>
        <dbReference type="ChEBI" id="CHEBI:30616"/>
    </ligand>
</feature>
<keyword evidence="3 4" id="KW-0067">ATP-binding</keyword>
<keyword evidence="5" id="KW-1133">Transmembrane helix</keyword>
<dbReference type="GO" id="GO:0016020">
    <property type="term" value="C:membrane"/>
    <property type="evidence" value="ECO:0007669"/>
    <property type="project" value="UniProtKB-SubCell"/>
</dbReference>
<evidence type="ECO:0000259" key="6">
    <source>
        <dbReference type="PROSITE" id="PS50901"/>
    </source>
</evidence>
<feature type="binding site" evidence="4">
    <location>
        <begin position="1093"/>
        <end position="1100"/>
    </location>
    <ligand>
        <name>ATP</name>
        <dbReference type="ChEBI" id="CHEBI:30616"/>
    </ligand>
</feature>